<dbReference type="Pfam" id="PF01420">
    <property type="entry name" value="Methylase_S"/>
    <property type="match status" value="1"/>
</dbReference>
<keyword evidence="6" id="KW-1185">Reference proteome</keyword>
<dbReference type="InterPro" id="IPR000055">
    <property type="entry name" value="Restrct_endonuc_typeI_TRD"/>
</dbReference>
<accession>A0A1M5YLM9</accession>
<dbReference type="PANTHER" id="PTHR30408:SF13">
    <property type="entry name" value="TYPE I RESTRICTION ENZYME HINDI SPECIFICITY SUBUNIT"/>
    <property type="match status" value="1"/>
</dbReference>
<evidence type="ECO:0000256" key="3">
    <source>
        <dbReference type="ARBA" id="ARBA00023125"/>
    </source>
</evidence>
<dbReference type="GO" id="GO:0003677">
    <property type="term" value="F:DNA binding"/>
    <property type="evidence" value="ECO:0007669"/>
    <property type="project" value="UniProtKB-KW"/>
</dbReference>
<dbReference type="InterPro" id="IPR044946">
    <property type="entry name" value="Restrct_endonuc_typeI_TRD_sf"/>
</dbReference>
<sequence>MKPSVAMITVGQLADWKEADIQTGPFGTQLQASEYVESGIPVINVRNVGFGDVRDSNLEFITEAKADRLNVHRLKKGDIVFGRKGAVERHALISEKQVGWVQGSDCLRLRLSSETICGRYFSYYLRTRAHHDWMQAMCSFGATMASLNQGIVKRISLPLRGLPTQRKIAAILTAYDDLIENNKRRIALLEKTVEELYREWFVRMRFPGYQNVKFVKGVPKAWSRLPISELISFLSRGVSPKYSDRSQKIVINQRCIRDGTIDLSNAKTHETTIPGKKILKRGDVLINSTGVGTLGRSAVLWETTEDLTCDSHITICRANHKKVVPLFLGFSIQLLHSYFDQLAVGSTGQTELNRSFIAMTKILVPELELQNKFEAEATPIVSLACKLRAANRVLTQTRDLLLPRLISGKLSVDDLDIQFPPSMREEAG</sequence>
<organism evidence="5 6">
    <name type="scientific">Desulfofustis glycolicus DSM 9705</name>
    <dbReference type="NCBI Taxonomy" id="1121409"/>
    <lineage>
        <taxon>Bacteria</taxon>
        <taxon>Pseudomonadati</taxon>
        <taxon>Thermodesulfobacteriota</taxon>
        <taxon>Desulfobulbia</taxon>
        <taxon>Desulfobulbales</taxon>
        <taxon>Desulfocapsaceae</taxon>
        <taxon>Desulfofustis</taxon>
    </lineage>
</organism>
<dbReference type="Gene3D" id="3.90.220.20">
    <property type="entry name" value="DNA methylase specificity domains"/>
    <property type="match status" value="2"/>
</dbReference>
<feature type="domain" description="Type I restriction modification DNA specificity" evidence="4">
    <location>
        <begin position="55"/>
        <end position="190"/>
    </location>
</feature>
<protein>
    <submittedName>
        <fullName evidence="5">Type I restriction enzyme, S subunit</fullName>
    </submittedName>
</protein>
<evidence type="ECO:0000256" key="2">
    <source>
        <dbReference type="ARBA" id="ARBA00022747"/>
    </source>
</evidence>
<dbReference type="SUPFAM" id="SSF116734">
    <property type="entry name" value="DNA methylase specificity domain"/>
    <property type="match status" value="2"/>
</dbReference>
<dbReference type="EMBL" id="FQXS01000043">
    <property type="protein sequence ID" value="SHI12987.1"/>
    <property type="molecule type" value="Genomic_DNA"/>
</dbReference>
<dbReference type="InterPro" id="IPR052021">
    <property type="entry name" value="Type-I_RS_S_subunit"/>
</dbReference>
<dbReference type="AlphaFoldDB" id="A0A1M5YLM9"/>
<dbReference type="GO" id="GO:0009307">
    <property type="term" value="P:DNA restriction-modification system"/>
    <property type="evidence" value="ECO:0007669"/>
    <property type="project" value="UniProtKB-KW"/>
</dbReference>
<evidence type="ECO:0000256" key="1">
    <source>
        <dbReference type="ARBA" id="ARBA00010923"/>
    </source>
</evidence>
<evidence type="ECO:0000259" key="4">
    <source>
        <dbReference type="Pfam" id="PF01420"/>
    </source>
</evidence>
<name>A0A1M5YLM9_9BACT</name>
<keyword evidence="3" id="KW-0238">DNA-binding</keyword>
<dbReference type="OrthoDB" id="9798929at2"/>
<dbReference type="PANTHER" id="PTHR30408">
    <property type="entry name" value="TYPE-1 RESTRICTION ENZYME ECOKI SPECIFICITY PROTEIN"/>
    <property type="match status" value="1"/>
</dbReference>
<comment type="similarity">
    <text evidence="1">Belongs to the type-I restriction system S methylase family.</text>
</comment>
<evidence type="ECO:0000313" key="5">
    <source>
        <dbReference type="EMBL" id="SHI12987.1"/>
    </source>
</evidence>
<dbReference type="STRING" id="1121409.SAMN02745124_04200"/>
<proteinExistence type="inferred from homology"/>
<evidence type="ECO:0000313" key="6">
    <source>
        <dbReference type="Proteomes" id="UP000184139"/>
    </source>
</evidence>
<keyword evidence="2" id="KW-0680">Restriction system</keyword>
<dbReference type="Proteomes" id="UP000184139">
    <property type="component" value="Unassembled WGS sequence"/>
</dbReference>
<dbReference type="RefSeq" id="WP_084540817.1">
    <property type="nucleotide sequence ID" value="NZ_FQXS01000043.1"/>
</dbReference>
<gene>
    <name evidence="5" type="ORF">SAMN02745124_04200</name>
</gene>
<reference evidence="5 6" key="1">
    <citation type="submission" date="2016-11" db="EMBL/GenBank/DDBJ databases">
        <authorList>
            <person name="Jaros S."/>
            <person name="Januszkiewicz K."/>
            <person name="Wedrychowicz H."/>
        </authorList>
    </citation>
    <scope>NUCLEOTIDE SEQUENCE [LARGE SCALE GENOMIC DNA]</scope>
    <source>
        <strain evidence="5 6">DSM 9705</strain>
    </source>
</reference>